<dbReference type="InterPro" id="IPR030388">
    <property type="entry name" value="G_ERA_dom"/>
</dbReference>
<dbReference type="Gene3D" id="3.40.50.300">
    <property type="entry name" value="P-loop containing nucleotide triphosphate hydrolases"/>
    <property type="match status" value="1"/>
</dbReference>
<dbReference type="GO" id="GO:0070181">
    <property type="term" value="F:small ribosomal subunit rRNA binding"/>
    <property type="evidence" value="ECO:0007669"/>
    <property type="project" value="UniProtKB-UniRule"/>
</dbReference>
<evidence type="ECO:0000256" key="5">
    <source>
        <dbReference type="ARBA" id="ARBA00023134"/>
    </source>
</evidence>
<keyword evidence="6" id="KW-0690">Ribosome biogenesis</keyword>
<feature type="region of interest" description="G4" evidence="7">
    <location>
        <begin position="141"/>
        <end position="144"/>
    </location>
</feature>
<dbReference type="InterPro" id="IPR027417">
    <property type="entry name" value="P-loop_NTPase"/>
</dbReference>
<evidence type="ECO:0000313" key="12">
    <source>
        <dbReference type="Proteomes" id="UP000650511"/>
    </source>
</evidence>
<dbReference type="Gene3D" id="3.30.300.20">
    <property type="match status" value="1"/>
</dbReference>
<dbReference type="InterPro" id="IPR005662">
    <property type="entry name" value="GTPase_Era-like"/>
</dbReference>
<feature type="binding site" evidence="6">
    <location>
        <begin position="141"/>
        <end position="144"/>
    </location>
    <ligand>
        <name>GTP</name>
        <dbReference type="ChEBI" id="CHEBI:37565"/>
    </ligand>
</feature>
<dbReference type="InterPro" id="IPR005225">
    <property type="entry name" value="Small_GTP-bd"/>
</dbReference>
<evidence type="ECO:0000256" key="8">
    <source>
        <dbReference type="RuleBase" id="RU003761"/>
    </source>
</evidence>
<evidence type="ECO:0000313" key="11">
    <source>
        <dbReference type="EMBL" id="GGI09241.1"/>
    </source>
</evidence>
<dbReference type="InterPro" id="IPR006073">
    <property type="entry name" value="GTP-bd"/>
</dbReference>
<dbReference type="AlphaFoldDB" id="A0A8J3AB52"/>
<dbReference type="PANTHER" id="PTHR42698">
    <property type="entry name" value="GTPASE ERA"/>
    <property type="match status" value="1"/>
</dbReference>
<dbReference type="NCBIfam" id="TIGR00231">
    <property type="entry name" value="small_GTP"/>
    <property type="match status" value="1"/>
</dbReference>
<dbReference type="NCBIfam" id="NF000908">
    <property type="entry name" value="PRK00089.1"/>
    <property type="match status" value="1"/>
</dbReference>
<dbReference type="GO" id="GO:0005886">
    <property type="term" value="C:plasma membrane"/>
    <property type="evidence" value="ECO:0007669"/>
    <property type="project" value="UniProtKB-SubCell"/>
</dbReference>
<feature type="binding site" evidence="6">
    <location>
        <begin position="79"/>
        <end position="83"/>
    </location>
    <ligand>
        <name>GTP</name>
        <dbReference type="ChEBI" id="CHEBI:37565"/>
    </ligand>
</feature>
<keyword evidence="12" id="KW-1185">Reference proteome</keyword>
<dbReference type="PROSITE" id="PS50823">
    <property type="entry name" value="KH_TYPE_2"/>
    <property type="match status" value="1"/>
</dbReference>
<proteinExistence type="inferred from homology"/>
<evidence type="ECO:0000259" key="10">
    <source>
        <dbReference type="PROSITE" id="PS51713"/>
    </source>
</evidence>
<feature type="region of interest" description="G3" evidence="7">
    <location>
        <begin position="79"/>
        <end position="82"/>
    </location>
</feature>
<dbReference type="Proteomes" id="UP000650511">
    <property type="component" value="Unassembled WGS sequence"/>
</dbReference>
<dbReference type="GO" id="GO:0003924">
    <property type="term" value="F:GTPase activity"/>
    <property type="evidence" value="ECO:0007669"/>
    <property type="project" value="UniProtKB-UniRule"/>
</dbReference>
<name>A0A8J3AB52_9ACTN</name>
<feature type="region of interest" description="G2" evidence="7">
    <location>
        <begin position="58"/>
        <end position="62"/>
    </location>
</feature>
<gene>
    <name evidence="6 11" type="primary">era</name>
    <name evidence="11" type="ORF">GCM10011354_33100</name>
</gene>
<feature type="domain" description="KH type-2" evidence="9">
    <location>
        <begin position="227"/>
        <end position="306"/>
    </location>
</feature>
<keyword evidence="4 6" id="KW-0694">RNA-binding</keyword>
<dbReference type="EMBL" id="BMHA01000014">
    <property type="protein sequence ID" value="GGI09241.1"/>
    <property type="molecule type" value="Genomic_DNA"/>
</dbReference>
<dbReference type="PROSITE" id="PS51713">
    <property type="entry name" value="G_ERA"/>
    <property type="match status" value="1"/>
</dbReference>
<dbReference type="PANTHER" id="PTHR42698:SF1">
    <property type="entry name" value="GTPASE ERA, MITOCHONDRIAL"/>
    <property type="match status" value="1"/>
</dbReference>
<feature type="region of interest" description="G1" evidence="7">
    <location>
        <begin position="32"/>
        <end position="39"/>
    </location>
</feature>
<evidence type="ECO:0000259" key="9">
    <source>
        <dbReference type="PROSITE" id="PS50823"/>
    </source>
</evidence>
<comment type="caution">
    <text evidence="11">The sequence shown here is derived from an EMBL/GenBank/DDBJ whole genome shotgun (WGS) entry which is preliminary data.</text>
</comment>
<dbReference type="InterPro" id="IPR015946">
    <property type="entry name" value="KH_dom-like_a/b"/>
</dbReference>
<dbReference type="HAMAP" id="MF_00367">
    <property type="entry name" value="GTPase_Era"/>
    <property type="match status" value="1"/>
</dbReference>
<keyword evidence="6" id="KW-0963">Cytoplasm</keyword>
<feature type="binding site" evidence="6">
    <location>
        <begin position="32"/>
        <end position="39"/>
    </location>
    <ligand>
        <name>GTP</name>
        <dbReference type="ChEBI" id="CHEBI:37565"/>
    </ligand>
</feature>
<dbReference type="InterPro" id="IPR003593">
    <property type="entry name" value="AAA+_ATPase"/>
</dbReference>
<dbReference type="CDD" id="cd04163">
    <property type="entry name" value="Era"/>
    <property type="match status" value="1"/>
</dbReference>
<evidence type="ECO:0000256" key="4">
    <source>
        <dbReference type="ARBA" id="ARBA00022884"/>
    </source>
</evidence>
<dbReference type="SUPFAM" id="SSF52540">
    <property type="entry name" value="P-loop containing nucleoside triphosphate hydrolases"/>
    <property type="match status" value="1"/>
</dbReference>
<organism evidence="11 12">
    <name type="scientific">Egicoccus halophilus</name>
    <dbReference type="NCBI Taxonomy" id="1670830"/>
    <lineage>
        <taxon>Bacteria</taxon>
        <taxon>Bacillati</taxon>
        <taxon>Actinomycetota</taxon>
        <taxon>Nitriliruptoria</taxon>
        <taxon>Egicoccales</taxon>
        <taxon>Egicoccaceae</taxon>
        <taxon>Egicoccus</taxon>
    </lineage>
</organism>
<comment type="subunit">
    <text evidence="6">Monomer.</text>
</comment>
<reference evidence="11" key="1">
    <citation type="journal article" date="2014" name="Int. J. Syst. Evol. Microbiol.">
        <title>Complete genome sequence of Corynebacterium casei LMG S-19264T (=DSM 44701T), isolated from a smear-ripened cheese.</title>
        <authorList>
            <consortium name="US DOE Joint Genome Institute (JGI-PGF)"/>
            <person name="Walter F."/>
            <person name="Albersmeier A."/>
            <person name="Kalinowski J."/>
            <person name="Ruckert C."/>
        </authorList>
    </citation>
    <scope>NUCLEOTIDE SEQUENCE</scope>
    <source>
        <strain evidence="11">CGMCC 1.14988</strain>
    </source>
</reference>
<dbReference type="NCBIfam" id="TIGR00436">
    <property type="entry name" value="era"/>
    <property type="match status" value="1"/>
</dbReference>
<comment type="function">
    <text evidence="6">An essential GTPase that binds both GDP and GTP, with rapid nucleotide exchange. Plays a role in 16S rRNA processing and 30S ribosomal subunit biogenesis and possibly also in cell cycle regulation and energy metabolism.</text>
</comment>
<dbReference type="SMART" id="SM00382">
    <property type="entry name" value="AAA"/>
    <property type="match status" value="1"/>
</dbReference>
<dbReference type="GO" id="GO:0043024">
    <property type="term" value="F:ribosomal small subunit binding"/>
    <property type="evidence" value="ECO:0007669"/>
    <property type="project" value="TreeGrafter"/>
</dbReference>
<feature type="domain" description="Era-type G" evidence="10">
    <location>
        <begin position="24"/>
        <end position="196"/>
    </location>
</feature>
<evidence type="ECO:0000256" key="6">
    <source>
        <dbReference type="HAMAP-Rule" id="MF_00367"/>
    </source>
</evidence>
<dbReference type="Pfam" id="PF07650">
    <property type="entry name" value="KH_2"/>
    <property type="match status" value="1"/>
</dbReference>
<keyword evidence="6" id="KW-0472">Membrane</keyword>
<reference evidence="11" key="2">
    <citation type="submission" date="2020-09" db="EMBL/GenBank/DDBJ databases">
        <authorList>
            <person name="Sun Q."/>
            <person name="Zhou Y."/>
        </authorList>
    </citation>
    <scope>NUCLEOTIDE SEQUENCE</scope>
    <source>
        <strain evidence="11">CGMCC 1.14988</strain>
    </source>
</reference>
<protein>
    <recommendedName>
        <fullName evidence="2 6">GTPase Era</fullName>
    </recommendedName>
</protein>
<dbReference type="InterPro" id="IPR004044">
    <property type="entry name" value="KH_dom_type_2"/>
</dbReference>
<evidence type="ECO:0000256" key="3">
    <source>
        <dbReference type="ARBA" id="ARBA00022741"/>
    </source>
</evidence>
<dbReference type="Pfam" id="PF01926">
    <property type="entry name" value="MMR_HSR1"/>
    <property type="match status" value="1"/>
</dbReference>
<keyword evidence="6" id="KW-1003">Cell membrane</keyword>
<evidence type="ECO:0000256" key="1">
    <source>
        <dbReference type="ARBA" id="ARBA00007921"/>
    </source>
</evidence>
<dbReference type="GO" id="GO:0005525">
    <property type="term" value="F:GTP binding"/>
    <property type="evidence" value="ECO:0007669"/>
    <property type="project" value="UniProtKB-UniRule"/>
</dbReference>
<evidence type="ECO:0000256" key="7">
    <source>
        <dbReference type="PROSITE-ProRule" id="PRU01050"/>
    </source>
</evidence>
<dbReference type="CDD" id="cd22534">
    <property type="entry name" value="KH-II_Era"/>
    <property type="match status" value="1"/>
</dbReference>
<feature type="region of interest" description="G5" evidence="7">
    <location>
        <begin position="175"/>
        <end position="177"/>
    </location>
</feature>
<comment type="similarity">
    <text evidence="1 6 7 8">Belongs to the TRAFAC class TrmE-Era-EngA-EngB-Septin-like GTPase superfamily. Era GTPase family.</text>
</comment>
<dbReference type="InterPro" id="IPR009019">
    <property type="entry name" value="KH_sf_prok-type"/>
</dbReference>
<dbReference type="GO" id="GO:0000028">
    <property type="term" value="P:ribosomal small subunit assembly"/>
    <property type="evidence" value="ECO:0007669"/>
    <property type="project" value="TreeGrafter"/>
</dbReference>
<keyword evidence="3 6" id="KW-0547">Nucleotide-binding</keyword>
<comment type="subcellular location">
    <subcellularLocation>
        <location evidence="6">Cytoplasm</location>
    </subcellularLocation>
    <subcellularLocation>
        <location evidence="6">Cell membrane</location>
        <topology evidence="6">Peripheral membrane protein</topology>
    </subcellularLocation>
</comment>
<sequence length="320" mass="34439">MSGRELDLDAILAGADEPLPEGHRSGLLALVGRPNVGKSTLLNQMVGEKVAIVTQVPGTTRNAIRGVVTRSDAQLVFLDTPGLAKPRTLLTRRLNELVRDTWAGVDAVCFLVDVADGIGRGDEFLAAELAGIRTPVVAVANKVDRVRDKASLLPRLARLEGLLGEGRSFADIVPVSAETGENVPALLDVLVSHLPEGPRLFGSGHVSDQPEAQLAAEILREKLIRDLQHELPHSVAVTVDEIRPSEEREDLLEVDAVIHVERDSQKGIVIGRKGANLKAAATAARQELEVLLGAKVFLTTHVTVAKEWQRDAKQLGRLGY</sequence>
<evidence type="ECO:0000256" key="2">
    <source>
        <dbReference type="ARBA" id="ARBA00020484"/>
    </source>
</evidence>
<dbReference type="GO" id="GO:0005829">
    <property type="term" value="C:cytosol"/>
    <property type="evidence" value="ECO:0007669"/>
    <property type="project" value="TreeGrafter"/>
</dbReference>
<dbReference type="SUPFAM" id="SSF54814">
    <property type="entry name" value="Prokaryotic type KH domain (KH-domain type II)"/>
    <property type="match status" value="1"/>
</dbReference>
<accession>A0A8J3AB52</accession>
<keyword evidence="6" id="KW-0699">rRNA-binding</keyword>
<keyword evidence="5 6" id="KW-0342">GTP-binding</keyword>